<keyword evidence="2" id="KW-0472">Membrane</keyword>
<dbReference type="Proteomes" id="UP000217895">
    <property type="component" value="Chromosome"/>
</dbReference>
<gene>
    <name evidence="3" type="ORF">NIES2135_55250</name>
</gene>
<evidence type="ECO:0000256" key="2">
    <source>
        <dbReference type="SAM" id="Phobius"/>
    </source>
</evidence>
<protein>
    <recommendedName>
        <fullName evidence="5">DZANK-type domain-containing protein</fullName>
    </recommendedName>
</protein>
<feature type="transmembrane region" description="Helical" evidence="2">
    <location>
        <begin position="285"/>
        <end position="306"/>
    </location>
</feature>
<proteinExistence type="predicted"/>
<keyword evidence="4" id="KW-1185">Reference proteome</keyword>
<keyword evidence="2" id="KW-0812">Transmembrane</keyword>
<dbReference type="EMBL" id="AP018203">
    <property type="protein sequence ID" value="BAY58652.1"/>
    <property type="molecule type" value="Genomic_DNA"/>
</dbReference>
<evidence type="ECO:0000313" key="3">
    <source>
        <dbReference type="EMBL" id="BAY58652.1"/>
    </source>
</evidence>
<feature type="transmembrane region" description="Helical" evidence="2">
    <location>
        <begin position="250"/>
        <end position="273"/>
    </location>
</feature>
<feature type="coiled-coil region" evidence="1">
    <location>
        <begin position="141"/>
        <end position="218"/>
    </location>
</feature>
<evidence type="ECO:0000256" key="1">
    <source>
        <dbReference type="SAM" id="Coils"/>
    </source>
</evidence>
<name>A0A1Z4JPK4_LEPBY</name>
<keyword evidence="2" id="KW-1133">Transmembrane helix</keyword>
<reference evidence="3 4" key="1">
    <citation type="submission" date="2017-06" db="EMBL/GenBank/DDBJ databases">
        <title>Genome sequencing of cyanobaciteial culture collection at National Institute for Environmental Studies (NIES).</title>
        <authorList>
            <person name="Hirose Y."/>
            <person name="Shimura Y."/>
            <person name="Fujisawa T."/>
            <person name="Nakamura Y."/>
            <person name="Kawachi M."/>
        </authorList>
    </citation>
    <scope>NUCLEOTIDE SEQUENCE [LARGE SCALE GENOMIC DNA]</scope>
    <source>
        <strain evidence="3 4">NIES-2135</strain>
    </source>
</reference>
<accession>A0A1Z4JPK4</accession>
<sequence length="424" mass="48131">MLSRLRRIIRQFFTRTRTINKQPLNPASLIVLILIDIFILVNVFTGLNDISNWVLSPTQANPCYTAWQNYRESKDKNKDFNIVRAAADKDFYPPISSFPPNSANQTLQDSYRQNSRGQLGDVSPTCQGFATAADKVNTPDNEKLVKSIAQKQDAIAKLENSNRNIRAQYDSTLLEKIAGQNRDQSINNVGAEKAKQQLDNNNQQIAQLRQEIEKLKADLLAKPESTAFLKLLNDGNTFSEVERSYKHASFWYPSIQLTLQALFLVPLLIGAAIVNRFAERKRYGLVALISWHLLIIFFIPLILKVFEFLQVGVLFKVLFDLISTIFGGLVFLVSYAYILIIPIAGFALIKLFQTIVKKSKPQPSILVQQSRCLNCTRVLKGGEDYCPHCGYHQHHECHNCHQPTYQHLPYCRNCGAEQNPSESI</sequence>
<dbReference type="AlphaFoldDB" id="A0A1Z4JPK4"/>
<feature type="transmembrane region" description="Helical" evidence="2">
    <location>
        <begin position="326"/>
        <end position="349"/>
    </location>
</feature>
<evidence type="ECO:0008006" key="5">
    <source>
        <dbReference type="Google" id="ProtNLM"/>
    </source>
</evidence>
<feature type="transmembrane region" description="Helical" evidence="2">
    <location>
        <begin position="27"/>
        <end position="47"/>
    </location>
</feature>
<organism evidence="3 4">
    <name type="scientific">Leptolyngbya boryana NIES-2135</name>
    <dbReference type="NCBI Taxonomy" id="1973484"/>
    <lineage>
        <taxon>Bacteria</taxon>
        <taxon>Bacillati</taxon>
        <taxon>Cyanobacteriota</taxon>
        <taxon>Cyanophyceae</taxon>
        <taxon>Leptolyngbyales</taxon>
        <taxon>Leptolyngbyaceae</taxon>
        <taxon>Leptolyngbya group</taxon>
        <taxon>Leptolyngbya</taxon>
    </lineage>
</organism>
<keyword evidence="1" id="KW-0175">Coiled coil</keyword>
<evidence type="ECO:0000313" key="4">
    <source>
        <dbReference type="Proteomes" id="UP000217895"/>
    </source>
</evidence>